<feature type="transmembrane region" description="Helical" evidence="1">
    <location>
        <begin position="71"/>
        <end position="93"/>
    </location>
</feature>
<reference evidence="3" key="1">
    <citation type="submission" date="2025-08" db="UniProtKB">
        <authorList>
            <consortium name="RefSeq"/>
        </authorList>
    </citation>
    <scope>IDENTIFICATION</scope>
    <source>
        <tissue evidence="3">Muscle</tissue>
    </source>
</reference>
<dbReference type="Pfam" id="PF10269">
    <property type="entry name" value="Tmemb_185A"/>
    <property type="match status" value="1"/>
</dbReference>
<name>A0A6J3KA47_9HYME</name>
<gene>
    <name evidence="3" type="primary">LOC117233097</name>
</gene>
<dbReference type="KEGG" id="bvk:117233097"/>
<dbReference type="AlphaFoldDB" id="A0A6J3KA47"/>
<keyword evidence="2" id="KW-1185">Reference proteome</keyword>
<evidence type="ECO:0000313" key="2">
    <source>
        <dbReference type="Proteomes" id="UP000504631"/>
    </source>
</evidence>
<keyword evidence="1" id="KW-0472">Membrane</keyword>
<evidence type="ECO:0000256" key="1">
    <source>
        <dbReference type="SAM" id="Phobius"/>
    </source>
</evidence>
<accession>A0A6J3KA47</accession>
<dbReference type="PANTHER" id="PTHR13568:SF4">
    <property type="entry name" value="TRANSMEMBRANE PROTEIN 60"/>
    <property type="match status" value="1"/>
</dbReference>
<dbReference type="PANTHER" id="PTHR13568">
    <property type="entry name" value="FAM11A, B PROTEIN"/>
    <property type="match status" value="1"/>
</dbReference>
<feature type="transmembrane region" description="Helical" evidence="1">
    <location>
        <begin position="7"/>
        <end position="25"/>
    </location>
</feature>
<feature type="transmembrane region" description="Helical" evidence="1">
    <location>
        <begin position="31"/>
        <end position="59"/>
    </location>
</feature>
<organism evidence="2 3">
    <name type="scientific">Bombus vosnesenskii</name>
    <dbReference type="NCBI Taxonomy" id="207650"/>
    <lineage>
        <taxon>Eukaryota</taxon>
        <taxon>Metazoa</taxon>
        <taxon>Ecdysozoa</taxon>
        <taxon>Arthropoda</taxon>
        <taxon>Hexapoda</taxon>
        <taxon>Insecta</taxon>
        <taxon>Pterygota</taxon>
        <taxon>Neoptera</taxon>
        <taxon>Endopterygota</taxon>
        <taxon>Hymenoptera</taxon>
        <taxon>Apocrita</taxon>
        <taxon>Aculeata</taxon>
        <taxon>Apoidea</taxon>
        <taxon>Anthophila</taxon>
        <taxon>Apidae</taxon>
        <taxon>Bombus</taxon>
        <taxon>Pyrobombus</taxon>
    </lineage>
</organism>
<dbReference type="GeneID" id="117233097"/>
<dbReference type="InterPro" id="IPR019396">
    <property type="entry name" value="TM_Fragile-X-F-assoc"/>
</dbReference>
<feature type="transmembrane region" description="Helical" evidence="1">
    <location>
        <begin position="105"/>
        <end position="123"/>
    </location>
</feature>
<keyword evidence="1" id="KW-1133">Transmembrane helix</keyword>
<keyword evidence="1 3" id="KW-0812">Transmembrane</keyword>
<protein>
    <submittedName>
        <fullName evidence="3">Transmembrane protein 60</fullName>
    </submittedName>
</protein>
<evidence type="ECO:0000313" key="3">
    <source>
        <dbReference type="RefSeq" id="XP_033348924.1"/>
    </source>
</evidence>
<dbReference type="Proteomes" id="UP000504631">
    <property type="component" value="Unplaced"/>
</dbReference>
<dbReference type="RefSeq" id="XP_033348924.1">
    <property type="nucleotide sequence ID" value="XM_033493033.1"/>
</dbReference>
<proteinExistence type="predicted"/>
<sequence>MTALHRALYTWFNLLIFLILLVLRLDQRTQWNWFIVFIPLWLFDLIVSVNIIINIITLFKNGRIDHLPREMWYTSVMLMKISAQILICLKLEAPHWFLPAKLVLGPFWILLPALAVDVFINLMHHYRY</sequence>